<protein>
    <submittedName>
        <fullName evidence="1">Costars domain-containing protein</fullName>
    </submittedName>
</protein>
<keyword evidence="2" id="KW-1185">Reference proteome</keyword>
<dbReference type="RefSeq" id="XP_037219002.1">
    <property type="nucleotide sequence ID" value="XM_037363358.1"/>
</dbReference>
<name>A0A8H6SML0_9AGAR</name>
<dbReference type="OrthoDB" id="3021614at2759"/>
<dbReference type="Proteomes" id="UP000636479">
    <property type="component" value="Unassembled WGS sequence"/>
</dbReference>
<accession>A0A8H6SML0</accession>
<gene>
    <name evidence="1" type="ORF">MIND_00663600</name>
</gene>
<evidence type="ECO:0000313" key="2">
    <source>
        <dbReference type="Proteomes" id="UP000636479"/>
    </source>
</evidence>
<evidence type="ECO:0000313" key="1">
    <source>
        <dbReference type="EMBL" id="KAF7301002.1"/>
    </source>
</evidence>
<reference evidence="1" key="1">
    <citation type="submission" date="2020-05" db="EMBL/GenBank/DDBJ databases">
        <title>Mycena genomes resolve the evolution of fungal bioluminescence.</title>
        <authorList>
            <person name="Tsai I.J."/>
        </authorList>
    </citation>
    <scope>NUCLEOTIDE SEQUENCE</scope>
    <source>
        <strain evidence="1">171206Taipei</strain>
    </source>
</reference>
<dbReference type="EMBL" id="JACAZF010000006">
    <property type="protein sequence ID" value="KAF7301002.1"/>
    <property type="molecule type" value="Genomic_DNA"/>
</dbReference>
<proteinExistence type="predicted"/>
<organism evidence="1 2">
    <name type="scientific">Mycena indigotica</name>
    <dbReference type="NCBI Taxonomy" id="2126181"/>
    <lineage>
        <taxon>Eukaryota</taxon>
        <taxon>Fungi</taxon>
        <taxon>Dikarya</taxon>
        <taxon>Basidiomycota</taxon>
        <taxon>Agaricomycotina</taxon>
        <taxon>Agaricomycetes</taxon>
        <taxon>Agaricomycetidae</taxon>
        <taxon>Agaricales</taxon>
        <taxon>Marasmiineae</taxon>
        <taxon>Mycenaceae</taxon>
        <taxon>Mycena</taxon>
    </lineage>
</organism>
<sequence length="202" mass="22720">MPENLSPNLRRELSNYFSLHLKPVVLCGIQGRRSNLTSSAHFYRNRPGLKLSHITSISSYCGYVPAHTLPTCLIPTLQLVVSRATSSSKVNHLDIHLCDTNLALSEEQLVTDSLITYVNHEALLEVVCNCDLALVWARVTSRLGRRDHPDEVLTAIWGLCRLFLDPQFKQSDVIPLPTKPAAFPVPRPSMLRQRNHFLKSNS</sequence>
<comment type="caution">
    <text evidence="1">The sequence shown here is derived from an EMBL/GenBank/DDBJ whole genome shotgun (WGS) entry which is preliminary data.</text>
</comment>
<dbReference type="GeneID" id="59345874"/>
<dbReference type="AlphaFoldDB" id="A0A8H6SML0"/>